<evidence type="ECO:0000256" key="1">
    <source>
        <dbReference type="ARBA" id="ARBA00004141"/>
    </source>
</evidence>
<evidence type="ECO:0000256" key="4">
    <source>
        <dbReference type="ARBA" id="ARBA00023136"/>
    </source>
</evidence>
<sequence>MAMLLRRVARPMLAAIFISGGINALRNPAGHVEAARPLLEAVSPAVDRAVQAAPVDQRPSDETLVKADAAVKVVAGTMLALGKAPRLAATALAASIVPTTLAAHRFWEETDPQARAAQQVQFFKNVSLLGGLLIAAADTAGKPSLGWRGRRAAESAVTTLSEAGDVVAQRLTGAQAPDRAAPERAKERAAGIAAGLTGLGSGAAAALSDRATKAGAELVRVGGDVSDEWVARAGKARKRAEKRAAALRKKAEKKRARLEKQAERRAAEWAKAAATRRAAWEKAAQKKRRQLEKQAPHVLDQVGTQAARLGHDLAVRASAVGHEIAQQAEGAAQDARKRLAAARS</sequence>
<dbReference type="STRING" id="1848.SAMN05443637_103147"/>
<evidence type="ECO:0000256" key="5">
    <source>
        <dbReference type="SAM" id="Coils"/>
    </source>
</evidence>
<dbReference type="Pfam" id="PF07681">
    <property type="entry name" value="DoxX"/>
    <property type="match status" value="1"/>
</dbReference>
<keyword evidence="3" id="KW-1133">Transmembrane helix</keyword>
<name>A0A1M6Q880_PSETH</name>
<evidence type="ECO:0000313" key="7">
    <source>
        <dbReference type="Proteomes" id="UP000184363"/>
    </source>
</evidence>
<dbReference type="AlphaFoldDB" id="A0A1M6Q880"/>
<protein>
    <submittedName>
        <fullName evidence="6">Uncharacterized membrane protein YphA, DoxX/SURF4 family</fullName>
    </submittedName>
</protein>
<evidence type="ECO:0000256" key="3">
    <source>
        <dbReference type="ARBA" id="ARBA00022989"/>
    </source>
</evidence>
<comment type="subcellular location">
    <subcellularLocation>
        <location evidence="1">Membrane</location>
        <topology evidence="1">Multi-pass membrane protein</topology>
    </subcellularLocation>
</comment>
<keyword evidence="2" id="KW-0812">Transmembrane</keyword>
<gene>
    <name evidence="6" type="ORF">SAMN05443637_103147</name>
</gene>
<reference evidence="6 7" key="1">
    <citation type="submission" date="2016-11" db="EMBL/GenBank/DDBJ databases">
        <authorList>
            <person name="Jaros S."/>
            <person name="Januszkiewicz K."/>
            <person name="Wedrychowicz H."/>
        </authorList>
    </citation>
    <scope>NUCLEOTIDE SEQUENCE [LARGE SCALE GENOMIC DNA]</scope>
    <source>
        <strain evidence="6 7">DSM 43832</strain>
    </source>
</reference>
<evidence type="ECO:0000313" key="6">
    <source>
        <dbReference type="EMBL" id="SHK16317.1"/>
    </source>
</evidence>
<keyword evidence="7" id="KW-1185">Reference proteome</keyword>
<dbReference type="InterPro" id="IPR032808">
    <property type="entry name" value="DoxX"/>
</dbReference>
<accession>A0A1M6Q880</accession>
<evidence type="ECO:0000256" key="2">
    <source>
        <dbReference type="ARBA" id="ARBA00022692"/>
    </source>
</evidence>
<keyword evidence="5" id="KW-0175">Coiled coil</keyword>
<dbReference type="GO" id="GO:0016020">
    <property type="term" value="C:membrane"/>
    <property type="evidence" value="ECO:0007669"/>
    <property type="project" value="UniProtKB-SubCell"/>
</dbReference>
<feature type="coiled-coil region" evidence="5">
    <location>
        <begin position="230"/>
        <end position="268"/>
    </location>
</feature>
<dbReference type="Proteomes" id="UP000184363">
    <property type="component" value="Unassembled WGS sequence"/>
</dbReference>
<organism evidence="6 7">
    <name type="scientific">Pseudonocardia thermophila</name>
    <dbReference type="NCBI Taxonomy" id="1848"/>
    <lineage>
        <taxon>Bacteria</taxon>
        <taxon>Bacillati</taxon>
        <taxon>Actinomycetota</taxon>
        <taxon>Actinomycetes</taxon>
        <taxon>Pseudonocardiales</taxon>
        <taxon>Pseudonocardiaceae</taxon>
        <taxon>Pseudonocardia</taxon>
    </lineage>
</organism>
<proteinExistence type="predicted"/>
<dbReference type="EMBL" id="FRAP01000003">
    <property type="protein sequence ID" value="SHK16317.1"/>
    <property type="molecule type" value="Genomic_DNA"/>
</dbReference>
<keyword evidence="4" id="KW-0472">Membrane</keyword>